<accession>A0ACC0N0R0</accession>
<protein>
    <submittedName>
        <fullName evidence="1">Uncharacterized protein</fullName>
    </submittedName>
</protein>
<sequence length="67" mass="7276">MLKCGSTTKSSPDILNNDSTFFGCLLDCSFHFVSCNCNRAAHVTAKYALSINLSADLKQRLFKLGSA</sequence>
<proteinExistence type="predicted"/>
<dbReference type="EMBL" id="CM046394">
    <property type="protein sequence ID" value="KAI8546426.1"/>
    <property type="molecule type" value="Genomic_DNA"/>
</dbReference>
<comment type="caution">
    <text evidence="1">The sequence shown here is derived from an EMBL/GenBank/DDBJ whole genome shotgun (WGS) entry which is preliminary data.</text>
</comment>
<name>A0ACC0N0R0_RHOML</name>
<organism evidence="1 2">
    <name type="scientific">Rhododendron molle</name>
    <name type="common">Chinese azalea</name>
    <name type="synonym">Azalea mollis</name>
    <dbReference type="NCBI Taxonomy" id="49168"/>
    <lineage>
        <taxon>Eukaryota</taxon>
        <taxon>Viridiplantae</taxon>
        <taxon>Streptophyta</taxon>
        <taxon>Embryophyta</taxon>
        <taxon>Tracheophyta</taxon>
        <taxon>Spermatophyta</taxon>
        <taxon>Magnoliopsida</taxon>
        <taxon>eudicotyledons</taxon>
        <taxon>Gunneridae</taxon>
        <taxon>Pentapetalae</taxon>
        <taxon>asterids</taxon>
        <taxon>Ericales</taxon>
        <taxon>Ericaceae</taxon>
        <taxon>Ericoideae</taxon>
        <taxon>Rhodoreae</taxon>
        <taxon>Rhododendron</taxon>
    </lineage>
</organism>
<evidence type="ECO:0000313" key="2">
    <source>
        <dbReference type="Proteomes" id="UP001062846"/>
    </source>
</evidence>
<evidence type="ECO:0000313" key="1">
    <source>
        <dbReference type="EMBL" id="KAI8546426.1"/>
    </source>
</evidence>
<gene>
    <name evidence="1" type="ORF">RHMOL_Rhmol07G0116400</name>
</gene>
<dbReference type="Proteomes" id="UP001062846">
    <property type="component" value="Chromosome 7"/>
</dbReference>
<keyword evidence="2" id="KW-1185">Reference proteome</keyword>
<reference evidence="1" key="1">
    <citation type="submission" date="2022-02" db="EMBL/GenBank/DDBJ databases">
        <title>Plant Genome Project.</title>
        <authorList>
            <person name="Zhang R.-G."/>
        </authorList>
    </citation>
    <scope>NUCLEOTIDE SEQUENCE</scope>
    <source>
        <strain evidence="1">AT1</strain>
    </source>
</reference>